<gene>
    <name evidence="1" type="ORF">URODEC1_LOCUS12676</name>
</gene>
<dbReference type="EMBL" id="OZ075122">
    <property type="protein sequence ID" value="CAL4907755.1"/>
    <property type="molecule type" value="Genomic_DNA"/>
</dbReference>
<evidence type="ECO:0000313" key="2">
    <source>
        <dbReference type="Proteomes" id="UP001497457"/>
    </source>
</evidence>
<accession>A0ABC8WCV1</accession>
<dbReference type="Proteomes" id="UP001497457">
    <property type="component" value="Chromosome 12b"/>
</dbReference>
<protein>
    <submittedName>
        <fullName evidence="1">Uncharacterized protein</fullName>
    </submittedName>
</protein>
<reference evidence="1" key="1">
    <citation type="submission" date="2024-10" db="EMBL/GenBank/DDBJ databases">
        <authorList>
            <person name="Ryan C."/>
        </authorList>
    </citation>
    <scope>NUCLEOTIDE SEQUENCE [LARGE SCALE GENOMIC DNA]</scope>
</reference>
<name>A0ABC8WCV1_9POAL</name>
<keyword evidence="2" id="KW-1185">Reference proteome</keyword>
<organism evidence="1 2">
    <name type="scientific">Urochloa decumbens</name>
    <dbReference type="NCBI Taxonomy" id="240449"/>
    <lineage>
        <taxon>Eukaryota</taxon>
        <taxon>Viridiplantae</taxon>
        <taxon>Streptophyta</taxon>
        <taxon>Embryophyta</taxon>
        <taxon>Tracheophyta</taxon>
        <taxon>Spermatophyta</taxon>
        <taxon>Magnoliopsida</taxon>
        <taxon>Liliopsida</taxon>
        <taxon>Poales</taxon>
        <taxon>Poaceae</taxon>
        <taxon>PACMAD clade</taxon>
        <taxon>Panicoideae</taxon>
        <taxon>Panicodae</taxon>
        <taxon>Paniceae</taxon>
        <taxon>Melinidinae</taxon>
        <taxon>Urochloa</taxon>
    </lineage>
</organism>
<dbReference type="AlphaFoldDB" id="A0ABC8WCV1"/>
<proteinExistence type="predicted"/>
<evidence type="ECO:0000313" key="1">
    <source>
        <dbReference type="EMBL" id="CAL4907755.1"/>
    </source>
</evidence>
<sequence>MLWYMILLTRNKYLQGLKEMMLIMPALYCFHEMIGSPIGLPSLHLETHSCHLISPTKGNIKPAASDNARLLASCNAVVVLNTLLNTSK</sequence>